<dbReference type="SUPFAM" id="SSF55060">
    <property type="entry name" value="GHMP Kinase, C-terminal domain"/>
    <property type="match status" value="1"/>
</dbReference>
<evidence type="ECO:0000256" key="2">
    <source>
        <dbReference type="ARBA" id="ARBA00007370"/>
    </source>
</evidence>
<evidence type="ECO:0000256" key="9">
    <source>
        <dbReference type="ARBA" id="ARBA00022777"/>
    </source>
</evidence>
<evidence type="ECO:0000256" key="4">
    <source>
        <dbReference type="ARBA" id="ARBA00017858"/>
    </source>
</evidence>
<evidence type="ECO:0000256" key="3">
    <source>
        <dbReference type="ARBA" id="ARBA00012078"/>
    </source>
</evidence>
<comment type="subcellular location">
    <subcellularLocation>
        <location evidence="13">Cytoplasm</location>
    </subcellularLocation>
</comment>
<name>A0A5C8NRZ9_9BACI</name>
<dbReference type="HAMAP" id="MF_00384">
    <property type="entry name" value="Homoser_kinase"/>
    <property type="match status" value="1"/>
</dbReference>
<dbReference type="Gene3D" id="3.30.230.10">
    <property type="match status" value="1"/>
</dbReference>
<keyword evidence="5 13" id="KW-0028">Amino-acid biosynthesis</keyword>
<dbReference type="GO" id="GO:0005737">
    <property type="term" value="C:cytoplasm"/>
    <property type="evidence" value="ECO:0007669"/>
    <property type="project" value="UniProtKB-SubCell"/>
</dbReference>
<dbReference type="RefSeq" id="WP_147668127.1">
    <property type="nucleotide sequence ID" value="NZ_VDUW01000007.1"/>
</dbReference>
<keyword evidence="10 13" id="KW-0067">ATP-binding</keyword>
<proteinExistence type="inferred from homology"/>
<dbReference type="Pfam" id="PF00288">
    <property type="entry name" value="GHMP_kinases_N"/>
    <property type="match status" value="1"/>
</dbReference>
<dbReference type="PANTHER" id="PTHR20861:SF1">
    <property type="entry name" value="HOMOSERINE KINASE"/>
    <property type="match status" value="1"/>
</dbReference>
<feature type="domain" description="GHMP kinase C-terminal" evidence="15">
    <location>
        <begin position="202"/>
        <end position="279"/>
    </location>
</feature>
<keyword evidence="8 13" id="KW-0547">Nucleotide-binding</keyword>
<organism evidence="16 17">
    <name type="scientific">Cerasibacillus terrae</name>
    <dbReference type="NCBI Taxonomy" id="2498845"/>
    <lineage>
        <taxon>Bacteria</taxon>
        <taxon>Bacillati</taxon>
        <taxon>Bacillota</taxon>
        <taxon>Bacilli</taxon>
        <taxon>Bacillales</taxon>
        <taxon>Bacillaceae</taxon>
        <taxon>Cerasibacillus</taxon>
    </lineage>
</organism>
<evidence type="ECO:0000256" key="12">
    <source>
        <dbReference type="ARBA" id="ARBA00049954"/>
    </source>
</evidence>
<evidence type="ECO:0000256" key="1">
    <source>
        <dbReference type="ARBA" id="ARBA00005015"/>
    </source>
</evidence>
<comment type="function">
    <text evidence="12 13">Catalyzes the ATP-dependent phosphorylation of L-homoserine to L-homoserine phosphate.</text>
</comment>
<feature type="binding site" evidence="13">
    <location>
        <begin position="87"/>
        <end position="97"/>
    </location>
    <ligand>
        <name>ATP</name>
        <dbReference type="ChEBI" id="CHEBI:30616"/>
    </ligand>
</feature>
<dbReference type="NCBIfam" id="TIGR00191">
    <property type="entry name" value="thrB"/>
    <property type="match status" value="1"/>
</dbReference>
<keyword evidence="17" id="KW-1185">Reference proteome</keyword>
<evidence type="ECO:0000313" key="17">
    <source>
        <dbReference type="Proteomes" id="UP000321574"/>
    </source>
</evidence>
<dbReference type="InterPro" id="IPR014721">
    <property type="entry name" value="Ribsml_uS5_D2-typ_fold_subgr"/>
</dbReference>
<keyword evidence="13" id="KW-0963">Cytoplasm</keyword>
<evidence type="ECO:0000256" key="5">
    <source>
        <dbReference type="ARBA" id="ARBA00022605"/>
    </source>
</evidence>
<dbReference type="UniPathway" id="UPA00050">
    <property type="reaction ID" value="UER00064"/>
</dbReference>
<sequence length="296" mass="33089">MRSFQIIVPATSANMGPGFDSIGVSLNRYLTLQIERNDTWELIQTSSLLPKVTHYKEHFIYQTIKQISELYDLELPPCKLTINSQIPLARGLGSSASAILASIELVNKIGDLHLTKNEKLELATGIEGHPDNVAPALFGGFVLSLQKEDHTIEALQLQKIPLDVVTYIPSFELSTEQARSVLPSHYDRNVATLGSGISNMMIASLMIEDYERAGQFMEQDIFHEPFRKKLLPDYDMIRYEAKQNGAYGTIISGAGPTMISFVSPNKSKEITRRMAKVLPNYQVEALQIDYDGLRVL</sequence>
<evidence type="ECO:0000313" key="16">
    <source>
        <dbReference type="EMBL" id="TXL63661.1"/>
    </source>
</evidence>
<evidence type="ECO:0000259" key="14">
    <source>
        <dbReference type="Pfam" id="PF00288"/>
    </source>
</evidence>
<dbReference type="PANTHER" id="PTHR20861">
    <property type="entry name" value="HOMOSERINE/4-DIPHOSPHOCYTIDYL-2-C-METHYL-D-ERYTHRITOL KINASE"/>
    <property type="match status" value="1"/>
</dbReference>
<evidence type="ECO:0000256" key="10">
    <source>
        <dbReference type="ARBA" id="ARBA00022840"/>
    </source>
</evidence>
<dbReference type="InterPro" id="IPR013750">
    <property type="entry name" value="GHMP_kinase_C_dom"/>
</dbReference>
<dbReference type="EC" id="2.7.1.39" evidence="3 13"/>
<evidence type="ECO:0000256" key="6">
    <source>
        <dbReference type="ARBA" id="ARBA00022679"/>
    </source>
</evidence>
<dbReference type="GO" id="GO:0004413">
    <property type="term" value="F:homoserine kinase activity"/>
    <property type="evidence" value="ECO:0007669"/>
    <property type="project" value="UniProtKB-UniRule"/>
</dbReference>
<evidence type="ECO:0000256" key="7">
    <source>
        <dbReference type="ARBA" id="ARBA00022697"/>
    </source>
</evidence>
<dbReference type="InterPro" id="IPR006204">
    <property type="entry name" value="GHMP_kinase_N_dom"/>
</dbReference>
<feature type="domain" description="GHMP kinase N-terminal" evidence="14">
    <location>
        <begin position="59"/>
        <end position="140"/>
    </location>
</feature>
<comment type="pathway">
    <text evidence="1 13">Amino-acid biosynthesis; L-threonine biosynthesis; L-threonine from L-aspartate: step 4/5.</text>
</comment>
<dbReference type="Gene3D" id="3.30.70.890">
    <property type="entry name" value="GHMP kinase, C-terminal domain"/>
    <property type="match status" value="1"/>
</dbReference>
<dbReference type="GO" id="GO:0009088">
    <property type="term" value="P:threonine biosynthetic process"/>
    <property type="evidence" value="ECO:0007669"/>
    <property type="project" value="UniProtKB-UniRule"/>
</dbReference>
<accession>A0A5C8NRZ9</accession>
<comment type="caution">
    <text evidence="16">The sequence shown here is derived from an EMBL/GenBank/DDBJ whole genome shotgun (WGS) entry which is preliminary data.</text>
</comment>
<reference evidence="16 17" key="1">
    <citation type="submission" date="2019-06" db="EMBL/GenBank/DDBJ databases">
        <title>Cerasibacillus sp. nov., isolated from maize field.</title>
        <authorList>
            <person name="Lin S.-Y."/>
            <person name="Tsai C.-F."/>
            <person name="Young C.-C."/>
        </authorList>
    </citation>
    <scope>NUCLEOTIDE SEQUENCE [LARGE SCALE GENOMIC DNA]</scope>
    <source>
        <strain evidence="16 17">CC-CFT480</strain>
    </source>
</reference>
<dbReference type="OrthoDB" id="9769912at2"/>
<dbReference type="SUPFAM" id="SSF54211">
    <property type="entry name" value="Ribosomal protein S5 domain 2-like"/>
    <property type="match status" value="1"/>
</dbReference>
<dbReference type="InterPro" id="IPR020568">
    <property type="entry name" value="Ribosomal_Su5_D2-typ_SF"/>
</dbReference>
<dbReference type="InterPro" id="IPR036554">
    <property type="entry name" value="GHMP_kinase_C_sf"/>
</dbReference>
<comment type="catalytic activity">
    <reaction evidence="11 13">
        <text>L-homoserine + ATP = O-phospho-L-homoserine + ADP + H(+)</text>
        <dbReference type="Rhea" id="RHEA:13985"/>
        <dbReference type="ChEBI" id="CHEBI:15378"/>
        <dbReference type="ChEBI" id="CHEBI:30616"/>
        <dbReference type="ChEBI" id="CHEBI:57476"/>
        <dbReference type="ChEBI" id="CHEBI:57590"/>
        <dbReference type="ChEBI" id="CHEBI:456216"/>
        <dbReference type="EC" id="2.7.1.39"/>
    </reaction>
</comment>
<dbReference type="Pfam" id="PF08544">
    <property type="entry name" value="GHMP_kinases_C"/>
    <property type="match status" value="1"/>
</dbReference>
<dbReference type="InterPro" id="IPR000870">
    <property type="entry name" value="Homoserine_kinase"/>
</dbReference>
<evidence type="ECO:0000259" key="15">
    <source>
        <dbReference type="Pfam" id="PF08544"/>
    </source>
</evidence>
<protein>
    <recommendedName>
        <fullName evidence="4 13">Homoserine kinase</fullName>
        <shortName evidence="13">HK</shortName>
        <shortName evidence="13">HSK</shortName>
        <ecNumber evidence="3 13">2.7.1.39</ecNumber>
    </recommendedName>
</protein>
<dbReference type="PIRSF" id="PIRSF000676">
    <property type="entry name" value="Homoser_kin"/>
    <property type="match status" value="1"/>
</dbReference>
<keyword evidence="7 13" id="KW-0791">Threonine biosynthesis</keyword>
<comment type="similarity">
    <text evidence="2 13">Belongs to the GHMP kinase family. Homoserine kinase subfamily.</text>
</comment>
<evidence type="ECO:0000256" key="11">
    <source>
        <dbReference type="ARBA" id="ARBA00049375"/>
    </source>
</evidence>
<dbReference type="PRINTS" id="PR00958">
    <property type="entry name" value="HOMSERKINASE"/>
</dbReference>
<dbReference type="PROSITE" id="PS00627">
    <property type="entry name" value="GHMP_KINASES_ATP"/>
    <property type="match status" value="1"/>
</dbReference>
<dbReference type="GO" id="GO:0005524">
    <property type="term" value="F:ATP binding"/>
    <property type="evidence" value="ECO:0007669"/>
    <property type="project" value="UniProtKB-UniRule"/>
</dbReference>
<evidence type="ECO:0000256" key="13">
    <source>
        <dbReference type="HAMAP-Rule" id="MF_00384"/>
    </source>
</evidence>
<keyword evidence="9 13" id="KW-0418">Kinase</keyword>
<dbReference type="Proteomes" id="UP000321574">
    <property type="component" value="Unassembled WGS sequence"/>
</dbReference>
<dbReference type="AlphaFoldDB" id="A0A5C8NRZ9"/>
<dbReference type="InterPro" id="IPR006203">
    <property type="entry name" value="GHMP_knse_ATP-bd_CS"/>
</dbReference>
<keyword evidence="6 13" id="KW-0808">Transferase</keyword>
<evidence type="ECO:0000256" key="8">
    <source>
        <dbReference type="ARBA" id="ARBA00022741"/>
    </source>
</evidence>
<dbReference type="EMBL" id="VDUW01000007">
    <property type="protein sequence ID" value="TXL63661.1"/>
    <property type="molecule type" value="Genomic_DNA"/>
</dbReference>
<gene>
    <name evidence="13" type="primary">thrB</name>
    <name evidence="16" type="ORF">FHP05_10800</name>
</gene>